<accession>A0A1D2MKV2</accession>
<protein>
    <submittedName>
        <fullName evidence="5">Fatty acid amide hydrolase 1</fullName>
    </submittedName>
</protein>
<dbReference type="InterPro" id="IPR023631">
    <property type="entry name" value="Amidase_dom"/>
</dbReference>
<evidence type="ECO:0000256" key="1">
    <source>
        <dbReference type="ARBA" id="ARBA00009199"/>
    </source>
</evidence>
<evidence type="ECO:0000256" key="3">
    <source>
        <dbReference type="SAM" id="Phobius"/>
    </source>
</evidence>
<keyword evidence="2 5" id="KW-0378">Hydrolase</keyword>
<dbReference type="GO" id="GO:0017064">
    <property type="term" value="F:fatty acid amide hydrolase activity"/>
    <property type="evidence" value="ECO:0007669"/>
    <property type="project" value="TreeGrafter"/>
</dbReference>
<organism evidence="5 6">
    <name type="scientific">Orchesella cincta</name>
    <name type="common">Springtail</name>
    <name type="synonym">Podura cincta</name>
    <dbReference type="NCBI Taxonomy" id="48709"/>
    <lineage>
        <taxon>Eukaryota</taxon>
        <taxon>Metazoa</taxon>
        <taxon>Ecdysozoa</taxon>
        <taxon>Arthropoda</taxon>
        <taxon>Hexapoda</taxon>
        <taxon>Collembola</taxon>
        <taxon>Entomobryomorpha</taxon>
        <taxon>Entomobryoidea</taxon>
        <taxon>Orchesellidae</taxon>
        <taxon>Orchesellinae</taxon>
        <taxon>Orchesella</taxon>
    </lineage>
</organism>
<evidence type="ECO:0000313" key="6">
    <source>
        <dbReference type="Proteomes" id="UP000094527"/>
    </source>
</evidence>
<dbReference type="AlphaFoldDB" id="A0A1D2MKV2"/>
<evidence type="ECO:0000256" key="2">
    <source>
        <dbReference type="ARBA" id="ARBA00022801"/>
    </source>
</evidence>
<dbReference type="Proteomes" id="UP000094527">
    <property type="component" value="Unassembled WGS sequence"/>
</dbReference>
<evidence type="ECO:0000313" key="5">
    <source>
        <dbReference type="EMBL" id="ODM93474.1"/>
    </source>
</evidence>
<dbReference type="PANTHER" id="PTHR45847:SF6">
    <property type="entry name" value="FATTY ACID AMIDE HYDROLASE"/>
    <property type="match status" value="1"/>
</dbReference>
<reference evidence="5 6" key="1">
    <citation type="journal article" date="2016" name="Genome Biol. Evol.">
        <title>Gene Family Evolution Reflects Adaptation to Soil Environmental Stressors in the Genome of the Collembolan Orchesella cincta.</title>
        <authorList>
            <person name="Faddeeva-Vakhrusheva A."/>
            <person name="Derks M.F."/>
            <person name="Anvar S.Y."/>
            <person name="Agamennone V."/>
            <person name="Suring W."/>
            <person name="Smit S."/>
            <person name="van Straalen N.M."/>
            <person name="Roelofs D."/>
        </authorList>
    </citation>
    <scope>NUCLEOTIDE SEQUENCE [LARGE SCALE GENOMIC DNA]</scope>
    <source>
        <tissue evidence="5">Mixed pool</tissue>
    </source>
</reference>
<keyword evidence="3" id="KW-1133">Transmembrane helix</keyword>
<name>A0A1D2MKV2_ORCCI</name>
<dbReference type="PANTHER" id="PTHR45847">
    <property type="entry name" value="FATTY ACID AMIDE HYDROLASE"/>
    <property type="match status" value="1"/>
</dbReference>
<evidence type="ECO:0000259" key="4">
    <source>
        <dbReference type="Pfam" id="PF01425"/>
    </source>
</evidence>
<dbReference type="Pfam" id="PF01425">
    <property type="entry name" value="Amidase"/>
    <property type="match status" value="1"/>
</dbReference>
<sequence>MLGLYILYEILWPWLYLFLTSMVCGWIYHGIFWIVGYLKLRSVIKRKQKEREEGFRKLEQQSRFQLNEEHEKILNLSDEELIKQLQTRRLKATEVLEAFIAKALKVTRKLNSITEFIPQAEEWARELDELKEVRGPFHGLPISVKDNCWVKGMDSSIGLAKYLYQPVAKDSAIVQCYKDLGAVPFCKTNVPQTLLSFGCQNPVFGVTKNNLNPDLTPGGSSGGESSLIGAGGSRLGLGSDIGGSVRIPAHFCGVAGFKGTSQRISGVGFRGSLPNVIGLLGVPGIFAQNAKMLAKASKHMLEDGKQNKYDPVALPLPWNEQMFSSKRKLRIGYFTSLPYFPLLGDCEEVTLNAKKALESLGHELVPFEMPDSFKMMDMVFDFGFADKGMHMVENWKNEPIPPALLVNFLICKAPAWFRRILVWIMNARPHTQFLYSQITRRVEDIRAGTEKSGYMWRRMGDRKAMIEEIKRSVLRNLGVGFYLHLHSHFQQFQPLKHAWILFT</sequence>
<gene>
    <name evidence="5" type="ORF">Ocin01_13208</name>
</gene>
<dbReference type="GO" id="GO:0009062">
    <property type="term" value="P:fatty acid catabolic process"/>
    <property type="evidence" value="ECO:0007669"/>
    <property type="project" value="TreeGrafter"/>
</dbReference>
<dbReference type="OMA" id="NAGHECI"/>
<dbReference type="InterPro" id="IPR052096">
    <property type="entry name" value="Endocannabinoid_amidase"/>
</dbReference>
<keyword evidence="3" id="KW-0472">Membrane</keyword>
<feature type="domain" description="Amidase" evidence="4">
    <location>
        <begin position="94"/>
        <end position="411"/>
    </location>
</feature>
<feature type="transmembrane region" description="Helical" evidence="3">
    <location>
        <begin position="14"/>
        <end position="38"/>
    </location>
</feature>
<comment type="similarity">
    <text evidence="1">Belongs to the amidase family.</text>
</comment>
<proteinExistence type="inferred from homology"/>
<dbReference type="STRING" id="48709.A0A1D2MKV2"/>
<dbReference type="GO" id="GO:0004040">
    <property type="term" value="F:amidase activity"/>
    <property type="evidence" value="ECO:0007669"/>
    <property type="project" value="TreeGrafter"/>
</dbReference>
<dbReference type="EMBL" id="LJIJ01000976">
    <property type="protein sequence ID" value="ODM93474.1"/>
    <property type="molecule type" value="Genomic_DNA"/>
</dbReference>
<dbReference type="InterPro" id="IPR036928">
    <property type="entry name" value="AS_sf"/>
</dbReference>
<keyword evidence="6" id="KW-1185">Reference proteome</keyword>
<dbReference type="Gene3D" id="3.90.1300.10">
    <property type="entry name" value="Amidase signature (AS) domain"/>
    <property type="match status" value="1"/>
</dbReference>
<dbReference type="PROSITE" id="PS00571">
    <property type="entry name" value="AMIDASES"/>
    <property type="match status" value="1"/>
</dbReference>
<comment type="caution">
    <text evidence="5">The sequence shown here is derived from an EMBL/GenBank/DDBJ whole genome shotgun (WGS) entry which is preliminary data.</text>
</comment>
<dbReference type="InterPro" id="IPR020556">
    <property type="entry name" value="Amidase_CS"/>
</dbReference>
<keyword evidence="3" id="KW-0812">Transmembrane</keyword>
<dbReference type="SUPFAM" id="SSF75304">
    <property type="entry name" value="Amidase signature (AS) enzymes"/>
    <property type="match status" value="1"/>
</dbReference>
<dbReference type="OrthoDB" id="6428749at2759"/>